<evidence type="ECO:0000256" key="3">
    <source>
        <dbReference type="ARBA" id="ARBA00023295"/>
    </source>
</evidence>
<dbReference type="Proteomes" id="UP000094043">
    <property type="component" value="Chromosome 1"/>
</dbReference>
<dbReference type="InterPro" id="IPR017853">
    <property type="entry name" value="GH"/>
</dbReference>
<organism evidence="5 6">
    <name type="scientific">Cryptococcus depauperatus CBS 7841</name>
    <dbReference type="NCBI Taxonomy" id="1295531"/>
    <lineage>
        <taxon>Eukaryota</taxon>
        <taxon>Fungi</taxon>
        <taxon>Dikarya</taxon>
        <taxon>Basidiomycota</taxon>
        <taxon>Agaricomycotina</taxon>
        <taxon>Tremellomycetes</taxon>
        <taxon>Tremellales</taxon>
        <taxon>Cryptococcaceae</taxon>
        <taxon>Cryptococcus</taxon>
    </lineage>
</organism>
<dbReference type="KEGG" id="cdep:91085075"/>
<reference evidence="5" key="2">
    <citation type="journal article" date="2022" name="Elife">
        <title>Obligate sexual reproduction of a homothallic fungus closely related to the Cryptococcus pathogenic species complex.</title>
        <authorList>
            <person name="Passer A.R."/>
            <person name="Clancey S.A."/>
            <person name="Shea T."/>
            <person name="David-Palma M."/>
            <person name="Averette A.F."/>
            <person name="Boekhout T."/>
            <person name="Porcel B.M."/>
            <person name="Nowrousian M."/>
            <person name="Cuomo C.A."/>
            <person name="Sun S."/>
            <person name="Heitman J."/>
            <person name="Coelho M.A."/>
        </authorList>
    </citation>
    <scope>NUCLEOTIDE SEQUENCE</scope>
    <source>
        <strain evidence="5">CBS 7841</strain>
    </source>
</reference>
<dbReference type="Gene3D" id="3.20.20.80">
    <property type="entry name" value="Glycosidases"/>
    <property type="match status" value="1"/>
</dbReference>
<dbReference type="GO" id="GO:0009986">
    <property type="term" value="C:cell surface"/>
    <property type="evidence" value="ECO:0007669"/>
    <property type="project" value="TreeGrafter"/>
</dbReference>
<dbReference type="GO" id="GO:0046557">
    <property type="term" value="F:glucan endo-1,6-beta-glucosidase activity"/>
    <property type="evidence" value="ECO:0007669"/>
    <property type="project" value="TreeGrafter"/>
</dbReference>
<dbReference type="SUPFAM" id="SSF51445">
    <property type="entry name" value="(Trans)glycosidases"/>
    <property type="match status" value="1"/>
</dbReference>
<reference evidence="5" key="3">
    <citation type="submission" date="2024-01" db="EMBL/GenBank/DDBJ databases">
        <authorList>
            <person name="Coelho M.A."/>
            <person name="David-Palma M."/>
            <person name="Shea T."/>
            <person name="Sun S."/>
            <person name="Cuomo C.A."/>
            <person name="Heitman J."/>
        </authorList>
    </citation>
    <scope>NUCLEOTIDE SEQUENCE</scope>
    <source>
        <strain evidence="5">CBS 7841</strain>
    </source>
</reference>
<dbReference type="InterPro" id="IPR001547">
    <property type="entry name" value="Glyco_hydro_5"/>
</dbReference>
<keyword evidence="2 4" id="KW-0378">Hydrolase</keyword>
<dbReference type="GO" id="GO:0009251">
    <property type="term" value="P:glucan catabolic process"/>
    <property type="evidence" value="ECO:0007669"/>
    <property type="project" value="TreeGrafter"/>
</dbReference>
<dbReference type="Pfam" id="PF00150">
    <property type="entry name" value="Cellulase"/>
    <property type="match status" value="1"/>
</dbReference>
<dbReference type="VEuPathDB" id="FungiDB:L203_06658"/>
<dbReference type="InterPro" id="IPR050386">
    <property type="entry name" value="Glycosyl_hydrolase_5"/>
</dbReference>
<dbReference type="PANTHER" id="PTHR31297:SF43">
    <property type="entry name" value="GLUCAN 1,3-BETA-GLUCOSIDASE 3"/>
    <property type="match status" value="1"/>
</dbReference>
<keyword evidence="3 4" id="KW-0326">Glycosidase</keyword>
<evidence type="ECO:0000313" key="5">
    <source>
        <dbReference type="EMBL" id="WVN85711.1"/>
    </source>
</evidence>
<dbReference type="AlphaFoldDB" id="A0A1E3HDZ0"/>
<evidence type="ECO:0000256" key="4">
    <source>
        <dbReference type="RuleBase" id="RU361153"/>
    </source>
</evidence>
<name>A0A1E3HDZ0_9TREE</name>
<dbReference type="GO" id="GO:0005576">
    <property type="term" value="C:extracellular region"/>
    <property type="evidence" value="ECO:0007669"/>
    <property type="project" value="TreeGrafter"/>
</dbReference>
<protein>
    <submittedName>
        <fullName evidence="5">Uncharacterized protein</fullName>
    </submittedName>
</protein>
<reference evidence="5" key="1">
    <citation type="submission" date="2016-06" db="EMBL/GenBank/DDBJ databases">
        <authorList>
            <person name="Cuomo C."/>
            <person name="Litvintseva A."/>
            <person name="Heitman J."/>
            <person name="Chen Y."/>
            <person name="Sun S."/>
            <person name="Springer D."/>
            <person name="Dromer F."/>
            <person name="Young S."/>
            <person name="Zeng Q."/>
            <person name="Chapman S."/>
            <person name="Gujja S."/>
            <person name="Saif S."/>
            <person name="Birren B."/>
        </authorList>
    </citation>
    <scope>NUCLEOTIDE SEQUENCE</scope>
    <source>
        <strain evidence="5">CBS 7841</strain>
    </source>
</reference>
<dbReference type="OrthoDB" id="1887033at2759"/>
<sequence>MGIFSKFKDQLTPSSPSYDFGSVPASIPLGPLAVLRYRKQRGVNLGSWFSLEQWICPQVFQQARHPGQSDFDVASDENAKRILEEHWDTWITEQDFQWIASKGFNSVRLPIGYYHLCGPIPEVLRDTEFAPFHHIYEGAWGRIKRAVETAGSFGLGVLIDLHGAAGAQNPDAHAGLSGGQVGFWNTHANQASTSLALRFLASQFAAVPHVVGLELLNEPQNHHKLQGWYQKAIDEVRTVAPPDFPIYVSDAWDTDHYAHFVGSHEDFIVLDHHMYRCFTAEDKKMSGQGHADELRRNYRERFAGQCEAAKGALVVGEWSASLDPGSFPPGISDREKDAQRRSFVNAQLELFERHASGYWFWTLKKSEGWDAGWSALNASQAEILPSWIGSRPFKGHPLEHLKQQELQAGHNSHTNYWAEHGGSPNPAVYAPGFSQGWDDALIFLSADTAPSEMGFIHQWASRRKTEFEASNHKLGHAAWEWEHGFRQGVESATRCCLE</sequence>
<dbReference type="RefSeq" id="XP_066066411.1">
    <property type="nucleotide sequence ID" value="XM_066210314.1"/>
</dbReference>
<evidence type="ECO:0000256" key="2">
    <source>
        <dbReference type="ARBA" id="ARBA00022801"/>
    </source>
</evidence>
<accession>A0A1E3HDZ0</accession>
<comment type="similarity">
    <text evidence="1 4">Belongs to the glycosyl hydrolase 5 (cellulase A) family.</text>
</comment>
<evidence type="ECO:0000256" key="1">
    <source>
        <dbReference type="ARBA" id="ARBA00005641"/>
    </source>
</evidence>
<keyword evidence="6" id="KW-1185">Reference proteome</keyword>
<dbReference type="FunFam" id="3.20.20.80:FF:000100">
    <property type="entry name" value="Glycoside hydrolase superfamily"/>
    <property type="match status" value="1"/>
</dbReference>
<dbReference type="EMBL" id="CP143784">
    <property type="protein sequence ID" value="WVN85711.1"/>
    <property type="molecule type" value="Genomic_DNA"/>
</dbReference>
<dbReference type="GeneID" id="91085075"/>
<gene>
    <name evidence="5" type="ORF">L203_100861</name>
</gene>
<dbReference type="PANTHER" id="PTHR31297">
    <property type="entry name" value="GLUCAN ENDO-1,6-BETA-GLUCOSIDASE B"/>
    <property type="match status" value="1"/>
</dbReference>
<evidence type="ECO:0000313" key="6">
    <source>
        <dbReference type="Proteomes" id="UP000094043"/>
    </source>
</evidence>
<dbReference type="GO" id="GO:0005737">
    <property type="term" value="C:cytoplasm"/>
    <property type="evidence" value="ECO:0007669"/>
    <property type="project" value="UniProtKB-ARBA"/>
</dbReference>
<proteinExistence type="inferred from homology"/>